<dbReference type="EMBL" id="CAEKKB010000004">
    <property type="protein sequence ID" value="CAB4309189.1"/>
    <property type="molecule type" value="Genomic_DNA"/>
</dbReference>
<keyword evidence="2" id="KW-1185">Reference proteome</keyword>
<dbReference type="OrthoDB" id="1158627at2759"/>
<name>A0A6J5X5U9_PRUAR</name>
<gene>
    <name evidence="1" type="ORF">ORAREDHAP_LOCUS30133</name>
</gene>
<dbReference type="AlphaFoldDB" id="A0A6J5X5U9"/>
<protein>
    <submittedName>
        <fullName evidence="1">Uncharacterized protein</fullName>
    </submittedName>
</protein>
<dbReference type="Proteomes" id="UP000507245">
    <property type="component" value="Unassembled WGS sequence"/>
</dbReference>
<reference evidence="2" key="1">
    <citation type="journal article" date="2020" name="Genome Biol.">
        <title>Gamete binning: chromosome-level and haplotype-resolved genome assembly enabled by high-throughput single-cell sequencing of gamete genomes.</title>
        <authorList>
            <person name="Campoy J.A."/>
            <person name="Sun H."/>
            <person name="Goel M."/>
            <person name="Jiao W.-B."/>
            <person name="Folz-Donahue K."/>
            <person name="Wang N."/>
            <person name="Rubio M."/>
            <person name="Liu C."/>
            <person name="Kukat C."/>
            <person name="Ruiz D."/>
            <person name="Huettel B."/>
            <person name="Schneeberger K."/>
        </authorList>
    </citation>
    <scope>NUCLEOTIDE SEQUENCE [LARGE SCALE GENOMIC DNA]</scope>
    <source>
        <strain evidence="2">cv. Rojo Pasion</strain>
    </source>
</reference>
<evidence type="ECO:0000313" key="2">
    <source>
        <dbReference type="Proteomes" id="UP000507245"/>
    </source>
</evidence>
<accession>A0A6J5X5U9</accession>
<evidence type="ECO:0000313" key="1">
    <source>
        <dbReference type="EMBL" id="CAB4309189.1"/>
    </source>
</evidence>
<proteinExistence type="predicted"/>
<sequence length="192" mass="21536">MDGKQHNALQPFDEAWFDVANSCGREFELPNISTPINPQWSDNEKLVFLEDQQPDVLENNYELVMTSSSCSGNVVDSFPPLKMVPAITTYVLTVDMQEGTYPPVNDQEIRSFITDSPAFLINVSRGRWNQVAYVPVMTNIYQGSDGDIIHVPNPLQNVRHSTGITSNVYQPGKSIHTPDKIVKMDVINHTRG</sequence>
<organism evidence="1 2">
    <name type="scientific">Prunus armeniaca</name>
    <name type="common">Apricot</name>
    <name type="synonym">Armeniaca vulgaris</name>
    <dbReference type="NCBI Taxonomy" id="36596"/>
    <lineage>
        <taxon>Eukaryota</taxon>
        <taxon>Viridiplantae</taxon>
        <taxon>Streptophyta</taxon>
        <taxon>Embryophyta</taxon>
        <taxon>Tracheophyta</taxon>
        <taxon>Spermatophyta</taxon>
        <taxon>Magnoliopsida</taxon>
        <taxon>eudicotyledons</taxon>
        <taxon>Gunneridae</taxon>
        <taxon>Pentapetalae</taxon>
        <taxon>rosids</taxon>
        <taxon>fabids</taxon>
        <taxon>Rosales</taxon>
        <taxon>Rosaceae</taxon>
        <taxon>Amygdaloideae</taxon>
        <taxon>Amygdaleae</taxon>
        <taxon>Prunus</taxon>
    </lineage>
</organism>